<proteinExistence type="predicted"/>
<comment type="caution">
    <text evidence="1">The sequence shown here is derived from an EMBL/GenBank/DDBJ whole genome shotgun (WGS) entry which is preliminary data.</text>
</comment>
<dbReference type="EMBL" id="CALSDN010000003">
    <property type="protein sequence ID" value="CAH6720434.1"/>
    <property type="molecule type" value="Genomic_DNA"/>
</dbReference>
<keyword evidence="2" id="KW-1185">Reference proteome</keyword>
<sequence>MGNDGGSIAKRNDIINLYKKEAESNNNYEDDFTVYTICKLSKKSLIDKPIVSDYKGNMFLKEEIIRFLIRKGYKTDESFSHIKNLGDIIDIKAKFEEGKLICPVTKASNTFIYSRNCGCVVDKKLIDGLIKEEVLSCPNCDKDLEKVDIVVINNDKNNDLNYEELKSKGLNHSKKPKKSKKSKDSTSNQESTTIKDSERKRKVEEDHPVKKITK</sequence>
<protein>
    <submittedName>
        <fullName evidence="1">Replication termination factor 2</fullName>
    </submittedName>
</protein>
<name>A0ACA9Y629_9ASCO</name>
<accession>A0ACA9Y629</accession>
<organism evidence="1 2">
    <name type="scientific">[Candida] jaroonii</name>
    <dbReference type="NCBI Taxonomy" id="467808"/>
    <lineage>
        <taxon>Eukaryota</taxon>
        <taxon>Fungi</taxon>
        <taxon>Dikarya</taxon>
        <taxon>Ascomycota</taxon>
        <taxon>Saccharomycotina</taxon>
        <taxon>Pichiomycetes</taxon>
        <taxon>Debaryomycetaceae</taxon>
        <taxon>Yamadazyma</taxon>
    </lineage>
</organism>
<evidence type="ECO:0000313" key="2">
    <source>
        <dbReference type="Proteomes" id="UP001152531"/>
    </source>
</evidence>
<dbReference type="Proteomes" id="UP001152531">
    <property type="component" value="Unassembled WGS sequence"/>
</dbReference>
<evidence type="ECO:0000313" key="1">
    <source>
        <dbReference type="EMBL" id="CAH6720434.1"/>
    </source>
</evidence>
<reference evidence="1" key="1">
    <citation type="submission" date="2022-06" db="EMBL/GenBank/DDBJ databases">
        <authorList>
            <person name="Legras J.-L."/>
            <person name="Devillers H."/>
            <person name="Grondin C."/>
        </authorList>
    </citation>
    <scope>NUCLEOTIDE SEQUENCE</scope>
    <source>
        <strain evidence="1">CLIB 1444</strain>
    </source>
</reference>
<gene>
    <name evidence="1" type="ORF">CLIB1444_03S11804</name>
</gene>